<comment type="caution">
    <text evidence="1">The sequence shown here is derived from an EMBL/GenBank/DDBJ whole genome shotgun (WGS) entry which is preliminary data.</text>
</comment>
<dbReference type="Proteomes" id="UP000019184">
    <property type="component" value="Unassembled WGS sequence"/>
</dbReference>
<organism evidence="1 2">
    <name type="scientific">Candidatus Contendobacter odensis Run_B_J11</name>
    <dbReference type="NCBI Taxonomy" id="1400861"/>
    <lineage>
        <taxon>Bacteria</taxon>
        <taxon>Pseudomonadati</taxon>
        <taxon>Pseudomonadota</taxon>
        <taxon>Gammaproteobacteria</taxon>
        <taxon>Candidatus Competibacteraceae</taxon>
        <taxon>Candidatus Contendibacter</taxon>
    </lineage>
</organism>
<accession>A0A7U7J640</accession>
<dbReference type="AlphaFoldDB" id="A0A7U7J640"/>
<protein>
    <submittedName>
        <fullName evidence="1">Uncharacterized protein</fullName>
    </submittedName>
</protein>
<evidence type="ECO:0000313" key="1">
    <source>
        <dbReference type="EMBL" id="CDH47318.1"/>
    </source>
</evidence>
<keyword evidence="2" id="KW-1185">Reference proteome</keyword>
<name>A0A7U7J640_9GAMM</name>
<proteinExistence type="predicted"/>
<gene>
    <name evidence="1" type="ORF">BN874_80008</name>
</gene>
<evidence type="ECO:0000313" key="2">
    <source>
        <dbReference type="Proteomes" id="UP000019184"/>
    </source>
</evidence>
<reference evidence="1 2" key="1">
    <citation type="journal article" date="2014" name="ISME J.">
        <title>Candidatus Competibacter-lineage genomes retrieved from metagenomes reveal functional metabolic diversity.</title>
        <authorList>
            <person name="McIlroy S.J."/>
            <person name="Albertsen M."/>
            <person name="Andresen E.K."/>
            <person name="Saunders A.M."/>
            <person name="Kristiansen R."/>
            <person name="Stokholm-Bjerregaard M."/>
            <person name="Nielsen K.L."/>
            <person name="Nielsen P.H."/>
        </authorList>
    </citation>
    <scope>NUCLEOTIDE SEQUENCE [LARGE SCALE GENOMIC DNA]</scope>
    <source>
        <strain evidence="1 2">Run_B_J11</strain>
    </source>
</reference>
<sequence length="77" mass="9038">MVKVYQIDHNRTIFGWQRFQYAKLVEIVLRALRNSKVTLAAHRIQYAFNFCISNRVVPLCKISPVDWVRHAGAHRGE</sequence>
<dbReference type="EMBL" id="CBTK010000298">
    <property type="protein sequence ID" value="CDH47318.1"/>
    <property type="molecule type" value="Genomic_DNA"/>
</dbReference>